<feature type="transmembrane region" description="Helical" evidence="2">
    <location>
        <begin position="111"/>
        <end position="136"/>
    </location>
</feature>
<feature type="region of interest" description="Disordered" evidence="1">
    <location>
        <begin position="1"/>
        <end position="20"/>
    </location>
</feature>
<evidence type="ECO:0000256" key="2">
    <source>
        <dbReference type="SAM" id="Phobius"/>
    </source>
</evidence>
<keyword evidence="2" id="KW-1133">Transmembrane helix</keyword>
<feature type="transmembrane region" description="Helical" evidence="2">
    <location>
        <begin position="191"/>
        <end position="215"/>
    </location>
</feature>
<evidence type="ECO:0000313" key="4">
    <source>
        <dbReference type="Proteomes" id="UP000221369"/>
    </source>
</evidence>
<accession>A0A2A9DVV8</accession>
<reference evidence="3 4" key="1">
    <citation type="submission" date="2017-10" db="EMBL/GenBank/DDBJ databases">
        <title>Sequencing the genomes of 1000 actinobacteria strains.</title>
        <authorList>
            <person name="Klenk H.-P."/>
        </authorList>
    </citation>
    <scope>NUCLEOTIDE SEQUENCE [LARGE SCALE GENOMIC DNA]</scope>
    <source>
        <strain evidence="3 4">DSM 21798</strain>
    </source>
</reference>
<gene>
    <name evidence="3" type="ORF">ATJ78_1203</name>
</gene>
<feature type="transmembrane region" description="Helical" evidence="2">
    <location>
        <begin position="148"/>
        <end position="171"/>
    </location>
</feature>
<feature type="transmembrane region" description="Helical" evidence="2">
    <location>
        <begin position="51"/>
        <end position="76"/>
    </location>
</feature>
<name>A0A2A9DVV8_9MICO</name>
<protein>
    <submittedName>
        <fullName evidence="3">Uncharacterized protein</fullName>
    </submittedName>
</protein>
<dbReference type="Proteomes" id="UP000221369">
    <property type="component" value="Unassembled WGS sequence"/>
</dbReference>
<proteinExistence type="predicted"/>
<keyword evidence="4" id="KW-1185">Reference proteome</keyword>
<dbReference type="AlphaFoldDB" id="A0A2A9DVV8"/>
<comment type="caution">
    <text evidence="3">The sequence shown here is derived from an EMBL/GenBank/DDBJ whole genome shotgun (WGS) entry which is preliminary data.</text>
</comment>
<dbReference type="EMBL" id="PDJE01000001">
    <property type="protein sequence ID" value="PFG30275.1"/>
    <property type="molecule type" value="Genomic_DNA"/>
</dbReference>
<organism evidence="3 4">
    <name type="scientific">Paramicrobacterium agarici</name>
    <dbReference type="NCBI Taxonomy" id="630514"/>
    <lineage>
        <taxon>Bacteria</taxon>
        <taxon>Bacillati</taxon>
        <taxon>Actinomycetota</taxon>
        <taxon>Actinomycetes</taxon>
        <taxon>Micrococcales</taxon>
        <taxon>Microbacteriaceae</taxon>
        <taxon>Paramicrobacterium</taxon>
    </lineage>
</organism>
<keyword evidence="2" id="KW-0812">Transmembrane</keyword>
<sequence>MNNGPAPQHPHPGYGQPMRFAAPGYPGGQHPIPYRPVSRSRPALTRSQKTAALWAGAIGFPIMSLGLAIVITLLGWSAVIGLLTAVASQLDDTSADAARMLTEMDMIWSDYWWIFALVLLAGLVVWAIGYGASIGIAKIGNVNKAAGATWAGFGIASCAGFVLMWLGNIVYLMGAAVVAMLSSDGFGGASLIFNIVFVVLGIVVWAGAGALSWWWMAHCLRARHPAQRYASEPYYV</sequence>
<evidence type="ECO:0000313" key="3">
    <source>
        <dbReference type="EMBL" id="PFG30275.1"/>
    </source>
</evidence>
<keyword evidence="2" id="KW-0472">Membrane</keyword>
<evidence type="ECO:0000256" key="1">
    <source>
        <dbReference type="SAM" id="MobiDB-lite"/>
    </source>
</evidence>